<dbReference type="PANTHER" id="PTHR11706:SF33">
    <property type="entry name" value="NATURAL RESISTANCE-ASSOCIATED MACROPHAGE PROTEIN 2"/>
    <property type="match status" value="1"/>
</dbReference>
<dbReference type="EMBL" id="SSMD01000002">
    <property type="protein sequence ID" value="THD76004.1"/>
    <property type="molecule type" value="Genomic_DNA"/>
</dbReference>
<keyword evidence="6 7" id="KW-0472">Membrane</keyword>
<gene>
    <name evidence="7" type="primary">mntH</name>
    <name evidence="8" type="ORF">E7681_06045</name>
</gene>
<keyword evidence="7" id="KW-1003">Cell membrane</keyword>
<dbReference type="OrthoDB" id="9787548at2"/>
<evidence type="ECO:0000256" key="3">
    <source>
        <dbReference type="ARBA" id="ARBA00022692"/>
    </source>
</evidence>
<proteinExistence type="inferred from homology"/>
<feature type="transmembrane region" description="Helical" evidence="7">
    <location>
        <begin position="395"/>
        <end position="417"/>
    </location>
</feature>
<dbReference type="PANTHER" id="PTHR11706">
    <property type="entry name" value="SOLUTE CARRIER PROTEIN FAMILY 11 MEMBER"/>
    <property type="match status" value="1"/>
</dbReference>
<feature type="transmembrane region" description="Helical" evidence="7">
    <location>
        <begin position="163"/>
        <end position="182"/>
    </location>
</feature>
<dbReference type="NCBIfam" id="TIGR01197">
    <property type="entry name" value="nramp"/>
    <property type="match status" value="1"/>
</dbReference>
<evidence type="ECO:0000256" key="4">
    <source>
        <dbReference type="ARBA" id="ARBA00022847"/>
    </source>
</evidence>
<comment type="similarity">
    <text evidence="7">Belongs to the NRAMP family.</text>
</comment>
<keyword evidence="4 7" id="KW-0769">Symport</keyword>
<feature type="transmembrane region" description="Helical" evidence="7">
    <location>
        <begin position="60"/>
        <end position="79"/>
    </location>
</feature>
<name>A0A4S3MBW8_9RHOB</name>
<organism evidence="8 9">
    <name type="scientific">Thalassobius vesicularis</name>
    <dbReference type="NCBI Taxonomy" id="1294297"/>
    <lineage>
        <taxon>Bacteria</taxon>
        <taxon>Pseudomonadati</taxon>
        <taxon>Pseudomonadota</taxon>
        <taxon>Alphaproteobacteria</taxon>
        <taxon>Rhodobacterales</taxon>
        <taxon>Roseobacteraceae</taxon>
        <taxon>Thalassovita</taxon>
    </lineage>
</organism>
<feature type="transmembrane region" description="Helical" evidence="7">
    <location>
        <begin position="360"/>
        <end position="383"/>
    </location>
</feature>
<sequence length="429" mass="45102">MSGMTHRTRTGIAAVLRGERHGLRARLLFAGPAIIASVAYMDPGNYATNIQAGAGYGYRLLWVVLLANLIAMLFQALSARLGIVTGRNLAELSRDHLPRPLVWVMWAVSEIAAMATDLAEFLGGAIGLALLFNLPLMVGMGITAIVTYGILVFEGRGFRPMELIIGALVAVIGLCYLAEVLIAPIDWAEAGAGLLTPDLPDAAALTIAVGIIGATVMPHAIYLHSGLTQSRADLRDDADRRKVLRFSNVEVVLALAVAGLVNIAMVMMAASAFHRGHTEVAEIETAYHTLTPLLGAAAAGIFLTSLIASGISSSVVGTMAGQMIMQGFLHIRIPIWLRRAITMLPAFAVVAAGVNATQALVVSQVILSIALPVPMLALLHFSARRDLMGEFAVGLVLRGLALLGAAVVLGLNFVLLADVFGLPVPFLAG</sequence>
<dbReference type="GO" id="GO:0046872">
    <property type="term" value="F:metal ion binding"/>
    <property type="evidence" value="ECO:0007669"/>
    <property type="project" value="UniProtKB-UniRule"/>
</dbReference>
<dbReference type="GO" id="GO:0015086">
    <property type="term" value="F:cadmium ion transmembrane transporter activity"/>
    <property type="evidence" value="ECO:0007669"/>
    <property type="project" value="TreeGrafter"/>
</dbReference>
<dbReference type="GO" id="GO:0005886">
    <property type="term" value="C:plasma membrane"/>
    <property type="evidence" value="ECO:0007669"/>
    <property type="project" value="UniProtKB-SubCell"/>
</dbReference>
<keyword evidence="9" id="KW-1185">Reference proteome</keyword>
<dbReference type="GO" id="GO:0005384">
    <property type="term" value="F:manganese ion transmembrane transporter activity"/>
    <property type="evidence" value="ECO:0007669"/>
    <property type="project" value="TreeGrafter"/>
</dbReference>
<keyword evidence="7" id="KW-0406">Ion transport</keyword>
<evidence type="ECO:0000256" key="2">
    <source>
        <dbReference type="ARBA" id="ARBA00022448"/>
    </source>
</evidence>
<comment type="caution">
    <text evidence="8">The sequence shown here is derived from an EMBL/GenBank/DDBJ whole genome shotgun (WGS) entry which is preliminary data.</text>
</comment>
<comment type="function">
    <text evidence="7">H(+)-stimulated, divalent metal cation uptake system.</text>
</comment>
<dbReference type="RefSeq" id="WP_136338365.1">
    <property type="nucleotide sequence ID" value="NZ_SSMD01000002.1"/>
</dbReference>
<evidence type="ECO:0000256" key="7">
    <source>
        <dbReference type="HAMAP-Rule" id="MF_00221"/>
    </source>
</evidence>
<accession>A0A4S3MBW8</accession>
<dbReference type="NCBIfam" id="NF001923">
    <property type="entry name" value="PRK00701.1"/>
    <property type="match status" value="1"/>
</dbReference>
<evidence type="ECO:0000256" key="1">
    <source>
        <dbReference type="ARBA" id="ARBA00004141"/>
    </source>
</evidence>
<feature type="transmembrane region" description="Helical" evidence="7">
    <location>
        <begin position="125"/>
        <end position="151"/>
    </location>
</feature>
<dbReference type="NCBIfam" id="NF037982">
    <property type="entry name" value="Nramp_1"/>
    <property type="match status" value="1"/>
</dbReference>
<dbReference type="HAMAP" id="MF_00221">
    <property type="entry name" value="NRAMP"/>
    <property type="match status" value="1"/>
</dbReference>
<feature type="transmembrane region" description="Helical" evidence="7">
    <location>
        <begin position="293"/>
        <end position="316"/>
    </location>
</feature>
<dbReference type="GO" id="GO:0015293">
    <property type="term" value="F:symporter activity"/>
    <property type="evidence" value="ECO:0007669"/>
    <property type="project" value="UniProtKB-UniRule"/>
</dbReference>
<dbReference type="InterPro" id="IPR001046">
    <property type="entry name" value="NRAMP_fam"/>
</dbReference>
<dbReference type="Pfam" id="PF01566">
    <property type="entry name" value="Nramp"/>
    <property type="match status" value="1"/>
</dbReference>
<dbReference type="GO" id="GO:0034755">
    <property type="term" value="P:iron ion transmembrane transport"/>
    <property type="evidence" value="ECO:0007669"/>
    <property type="project" value="TreeGrafter"/>
</dbReference>
<feature type="transmembrane region" description="Helical" evidence="7">
    <location>
        <begin position="251"/>
        <end position="273"/>
    </location>
</feature>
<comment type="subcellular location">
    <subcellularLocation>
        <location evidence="7">Cell membrane</location>
        <topology evidence="7">Multi-pass membrane protein</topology>
    </subcellularLocation>
    <subcellularLocation>
        <location evidence="1">Membrane</location>
        <topology evidence="1">Multi-pass membrane protein</topology>
    </subcellularLocation>
</comment>
<evidence type="ECO:0000256" key="5">
    <source>
        <dbReference type="ARBA" id="ARBA00022989"/>
    </source>
</evidence>
<keyword evidence="2 7" id="KW-0813">Transport</keyword>
<dbReference type="Proteomes" id="UP000306113">
    <property type="component" value="Unassembled WGS sequence"/>
</dbReference>
<evidence type="ECO:0000313" key="9">
    <source>
        <dbReference type="Proteomes" id="UP000306113"/>
    </source>
</evidence>
<keyword evidence="5 7" id="KW-1133">Transmembrane helix</keyword>
<evidence type="ECO:0000313" key="8">
    <source>
        <dbReference type="EMBL" id="THD76004.1"/>
    </source>
</evidence>
<reference evidence="8 9" key="1">
    <citation type="submission" date="2019-04" db="EMBL/GenBank/DDBJ databases">
        <title>Draft genome sequence of Youngimonas vesicularis.</title>
        <authorList>
            <person name="Hameed A."/>
        </authorList>
    </citation>
    <scope>NUCLEOTIDE SEQUENCE [LARGE SCALE GENOMIC DNA]</scope>
    <source>
        <strain evidence="8 9">CC-AMW-E</strain>
    </source>
</reference>
<evidence type="ECO:0000256" key="6">
    <source>
        <dbReference type="ARBA" id="ARBA00023136"/>
    </source>
</evidence>
<dbReference type="PRINTS" id="PR00447">
    <property type="entry name" value="NATRESASSCMP"/>
</dbReference>
<feature type="transmembrane region" description="Helical" evidence="7">
    <location>
        <begin position="202"/>
        <end position="223"/>
    </location>
</feature>
<protein>
    <recommendedName>
        <fullName evidence="7">Divalent metal cation transporter MntH</fullName>
    </recommendedName>
</protein>
<feature type="transmembrane region" description="Helical" evidence="7">
    <location>
        <begin position="336"/>
        <end position="354"/>
    </location>
</feature>
<keyword evidence="3 7" id="KW-0812">Transmembrane</keyword>
<dbReference type="AlphaFoldDB" id="A0A4S3MBW8"/>